<gene>
    <name evidence="7" type="ORF">Z169_16121</name>
</gene>
<evidence type="ECO:0000259" key="6">
    <source>
        <dbReference type="PROSITE" id="PS51805"/>
    </source>
</evidence>
<keyword evidence="2 4" id="KW-0863">Zinc-finger</keyword>
<dbReference type="AlphaFoldDB" id="A0A091IQQ1"/>
<feature type="domain" description="PHD-type" evidence="6">
    <location>
        <begin position="1"/>
        <end position="109"/>
    </location>
</feature>
<dbReference type="InterPro" id="IPR013083">
    <property type="entry name" value="Znf_RING/FYVE/PHD"/>
</dbReference>
<dbReference type="GO" id="GO:0008270">
    <property type="term" value="F:zinc ion binding"/>
    <property type="evidence" value="ECO:0007669"/>
    <property type="project" value="UniProtKB-KW"/>
</dbReference>
<dbReference type="PROSITE" id="PS51805">
    <property type="entry name" value="EPHD"/>
    <property type="match status" value="1"/>
</dbReference>
<accession>A0A091IQQ1</accession>
<organism evidence="7 8">
    <name type="scientific">Egretta garzetta</name>
    <name type="common">Little egret</name>
    <dbReference type="NCBI Taxonomy" id="188379"/>
    <lineage>
        <taxon>Eukaryota</taxon>
        <taxon>Metazoa</taxon>
        <taxon>Chordata</taxon>
        <taxon>Craniata</taxon>
        <taxon>Vertebrata</taxon>
        <taxon>Euteleostomi</taxon>
        <taxon>Archelosauria</taxon>
        <taxon>Archosauria</taxon>
        <taxon>Dinosauria</taxon>
        <taxon>Saurischia</taxon>
        <taxon>Theropoda</taxon>
        <taxon>Coelurosauria</taxon>
        <taxon>Aves</taxon>
        <taxon>Neognathae</taxon>
        <taxon>Neoaves</taxon>
        <taxon>Aequornithes</taxon>
        <taxon>Pelecaniformes</taxon>
        <taxon>Ardeidae</taxon>
        <taxon>Egretta</taxon>
    </lineage>
</organism>
<dbReference type="Pfam" id="PF26054">
    <property type="entry name" value="PHD_G2E3"/>
    <property type="match status" value="1"/>
</dbReference>
<dbReference type="InterPro" id="IPR001965">
    <property type="entry name" value="Znf_PHD"/>
</dbReference>
<evidence type="ECO:0000259" key="5">
    <source>
        <dbReference type="PROSITE" id="PS50089"/>
    </source>
</evidence>
<dbReference type="SUPFAM" id="SSF57850">
    <property type="entry name" value="RING/U-box"/>
    <property type="match status" value="1"/>
</dbReference>
<keyword evidence="1" id="KW-0479">Metal-binding</keyword>
<dbReference type="SMART" id="SM00184">
    <property type="entry name" value="RING"/>
    <property type="match status" value="2"/>
</dbReference>
<evidence type="ECO:0000313" key="8">
    <source>
        <dbReference type="Proteomes" id="UP000053119"/>
    </source>
</evidence>
<dbReference type="STRING" id="188379.A0A091IQQ1"/>
<feature type="non-terminal residue" evidence="7">
    <location>
        <position position="1"/>
    </location>
</feature>
<dbReference type="PANTHER" id="PTHR12420">
    <property type="entry name" value="PHD FINGER PROTEIN"/>
    <property type="match status" value="1"/>
</dbReference>
<proteinExistence type="predicted"/>
<name>A0A091IQQ1_EGRGA</name>
<dbReference type="EMBL" id="KK500848">
    <property type="protein sequence ID" value="KFP10682.1"/>
    <property type="molecule type" value="Genomic_DNA"/>
</dbReference>
<dbReference type="PROSITE" id="PS50089">
    <property type="entry name" value="ZF_RING_2"/>
    <property type="match status" value="1"/>
</dbReference>
<dbReference type="InterPro" id="IPR034732">
    <property type="entry name" value="EPHD"/>
</dbReference>
<evidence type="ECO:0000256" key="1">
    <source>
        <dbReference type="ARBA" id="ARBA00022723"/>
    </source>
</evidence>
<dbReference type="SUPFAM" id="SSF57903">
    <property type="entry name" value="FYVE/PHD zinc finger"/>
    <property type="match status" value="1"/>
</dbReference>
<dbReference type="InterPro" id="IPR059102">
    <property type="entry name" value="PHD_PHF7/G2E3-like"/>
</dbReference>
<sequence>CMLCRRAEVDPDICGRKLKKKGILAHEFCLFFANKLFQERSRDGVPLEAIRRTIKQATRKHCFVCGESGATITCRETGCNRSFHLPCATEGECVTQFFGLYRSFCWQHRPEQAVEAAPEENTTCLICLDPVEDRKSYSTMVCPACKHAWFHRGCMQKQAVHAGFLGFCCPHCQNEYRFLMEMLTMGIRIPRRGPSWEEDDDYEELYERHSRCDDSECLCPGGREMVDEEGPWQLLLCSSCAAKGTHRLCCFPKHSTTIWECDDC</sequence>
<evidence type="ECO:0000256" key="3">
    <source>
        <dbReference type="ARBA" id="ARBA00022833"/>
    </source>
</evidence>
<keyword evidence="3" id="KW-0862">Zinc</keyword>
<dbReference type="InterPro" id="IPR001841">
    <property type="entry name" value="Znf_RING"/>
</dbReference>
<dbReference type="GO" id="GO:0005634">
    <property type="term" value="C:nucleus"/>
    <property type="evidence" value="ECO:0007669"/>
    <property type="project" value="TreeGrafter"/>
</dbReference>
<feature type="domain" description="RING-type" evidence="5">
    <location>
        <begin position="124"/>
        <end position="173"/>
    </location>
</feature>
<evidence type="ECO:0000313" key="7">
    <source>
        <dbReference type="EMBL" id="KFP10682.1"/>
    </source>
</evidence>
<dbReference type="PANTHER" id="PTHR12420:SF47">
    <property type="entry name" value="PHD FINGER PROTEIN 7"/>
    <property type="match status" value="1"/>
</dbReference>
<dbReference type="SMART" id="SM00249">
    <property type="entry name" value="PHD"/>
    <property type="match status" value="2"/>
</dbReference>
<dbReference type="Gene3D" id="3.30.40.10">
    <property type="entry name" value="Zinc/RING finger domain, C3HC4 (zinc finger)"/>
    <property type="match status" value="3"/>
</dbReference>
<reference evidence="7 8" key="1">
    <citation type="submission" date="2014-04" db="EMBL/GenBank/DDBJ databases">
        <title>Genome evolution of avian class.</title>
        <authorList>
            <person name="Zhang G."/>
            <person name="Li C."/>
        </authorList>
    </citation>
    <scope>NUCLEOTIDE SEQUENCE [LARGE SCALE GENOMIC DNA]</scope>
    <source>
        <strain evidence="7">BGI_Z169</strain>
    </source>
</reference>
<dbReference type="Proteomes" id="UP000053119">
    <property type="component" value="Unassembled WGS sequence"/>
</dbReference>
<evidence type="ECO:0000256" key="4">
    <source>
        <dbReference type="PROSITE-ProRule" id="PRU00175"/>
    </source>
</evidence>
<dbReference type="Pfam" id="PF13771">
    <property type="entry name" value="zf-HC5HC2H"/>
    <property type="match status" value="1"/>
</dbReference>
<evidence type="ECO:0000256" key="2">
    <source>
        <dbReference type="ARBA" id="ARBA00022771"/>
    </source>
</evidence>
<feature type="non-terminal residue" evidence="7">
    <location>
        <position position="264"/>
    </location>
</feature>
<keyword evidence="8" id="KW-1185">Reference proteome</keyword>
<dbReference type="InterPro" id="IPR011011">
    <property type="entry name" value="Znf_FYVE_PHD"/>
</dbReference>
<protein>
    <submittedName>
        <fullName evidence="7">PHD finger protein 7</fullName>
    </submittedName>
</protein>
<dbReference type="InterPro" id="IPR051188">
    <property type="entry name" value="PHD-type_Zinc_Finger"/>
</dbReference>